<organism evidence="2 3">
    <name type="scientific">Cotesia typhae</name>
    <dbReference type="NCBI Taxonomy" id="2053667"/>
    <lineage>
        <taxon>Eukaryota</taxon>
        <taxon>Metazoa</taxon>
        <taxon>Ecdysozoa</taxon>
        <taxon>Arthropoda</taxon>
        <taxon>Hexapoda</taxon>
        <taxon>Insecta</taxon>
        <taxon>Pterygota</taxon>
        <taxon>Neoptera</taxon>
        <taxon>Endopterygota</taxon>
        <taxon>Hymenoptera</taxon>
        <taxon>Apocrita</taxon>
        <taxon>Ichneumonoidea</taxon>
        <taxon>Braconidae</taxon>
        <taxon>Microgastrinae</taxon>
        <taxon>Cotesia</taxon>
    </lineage>
</organism>
<name>A0A8J5QKZ8_9HYME</name>
<protein>
    <submittedName>
        <fullName evidence="2">Uncharacterized protein</fullName>
    </submittedName>
</protein>
<feature type="compositionally biased region" description="Basic residues" evidence="1">
    <location>
        <begin position="733"/>
        <end position="752"/>
    </location>
</feature>
<feature type="region of interest" description="Disordered" evidence="1">
    <location>
        <begin position="121"/>
        <end position="487"/>
    </location>
</feature>
<gene>
    <name evidence="2" type="ORF">G9C98_001305</name>
</gene>
<reference evidence="2" key="1">
    <citation type="submission" date="2020-03" db="EMBL/GenBank/DDBJ databases">
        <authorList>
            <person name="Chebbi M.A."/>
            <person name="Drezen J.M."/>
        </authorList>
    </citation>
    <scope>NUCLEOTIDE SEQUENCE</scope>
    <source>
        <tissue evidence="2">Whole body</tissue>
    </source>
</reference>
<feature type="compositionally biased region" description="Basic and acidic residues" evidence="1">
    <location>
        <begin position="434"/>
        <end position="461"/>
    </location>
</feature>
<sequence>MDCHRKMIVRPIQNYKPKENVADEDEDDLEALRLAALMSLKAKPSKIPPPPPPPPPQKSFLLPRNSYAMYTSNNNIKNHGNYRGRRDFYQNRPLVRQNGNQNVYHPSRNNKNLIEIIPMEENTPTDGEDKKDNATSEKENSKFRRYDDASGSEDEDIKPKDPIEQPSSSLGDLPDSSEPPKEDSQTDSDPGEAFESGLQESTSPKEEEPAPATEEENADSDNEAEKEDEDDDDVLLMADYEEEDSLERLMDEMEREMADKPLEKKEKKPRRDKVKKEKPKAAVSASTSAASNLSYKATKSPESPYERPRHRSPSPKAKRKKSPRRSPARLKKIRQRSPRRSPAPRSPKRLLSPRRRSRSRSRSPRSRRSPRSKSPRPRSPVRSSRSPKISPRRVSPRRISPHSPIHSPWTSPINSPKRRRSPVASLASSNFSGKDNDKDNDKEKESRKKRSRSPEESKESSEASDPVLEARRRKFESTKLIDPVNDNKKIKLSRKADEEDTVEDLKVNLEEDVEEGELQEISDEEKVTEGNENEELAEDPGLCLDESYDLDELEEHVSDEAVFESVKMEKKLKKKKKKKKDKEIYQVGKLKELPLSERLGKKKKCKKRKEYDGKSEEANSEEVVDEEADLRTELSRRRAERLNRNAPIQSARLLQSAFKGVVNEVAKSNSKVLQRQLIKEDKHPQKEIRRVTVLHRSIPELHDSEDEMIDSKVPIKFRLGLNKVQETRETKSSRKSSKRQGRKVKHKNLIVN</sequence>
<dbReference type="Proteomes" id="UP000729913">
    <property type="component" value="Unassembled WGS sequence"/>
</dbReference>
<feature type="compositionally biased region" description="Low complexity" evidence="1">
    <location>
        <begin position="281"/>
        <end position="294"/>
    </location>
</feature>
<evidence type="ECO:0000256" key="1">
    <source>
        <dbReference type="SAM" id="MobiDB-lite"/>
    </source>
</evidence>
<evidence type="ECO:0000313" key="3">
    <source>
        <dbReference type="Proteomes" id="UP000729913"/>
    </source>
</evidence>
<feature type="compositionally biased region" description="Polar residues" evidence="1">
    <location>
        <begin position="97"/>
        <end position="112"/>
    </location>
</feature>
<feature type="compositionally biased region" description="Acidic residues" evidence="1">
    <location>
        <begin position="213"/>
        <end position="245"/>
    </location>
</feature>
<feature type="compositionally biased region" description="Low complexity" evidence="1">
    <location>
        <begin position="380"/>
        <end position="389"/>
    </location>
</feature>
<feature type="compositionally biased region" description="Basic residues" evidence="1">
    <location>
        <begin position="267"/>
        <end position="278"/>
    </location>
</feature>
<feature type="region of interest" description="Disordered" evidence="1">
    <location>
        <begin position="513"/>
        <end position="541"/>
    </location>
</feature>
<feature type="region of interest" description="Disordered" evidence="1">
    <location>
        <begin position="97"/>
        <end position="116"/>
    </location>
</feature>
<evidence type="ECO:0000313" key="2">
    <source>
        <dbReference type="EMBL" id="KAG8034220.1"/>
    </source>
</evidence>
<reference evidence="2" key="2">
    <citation type="submission" date="2021-04" db="EMBL/GenBank/DDBJ databases">
        <title>Genome-wide patterns of bracovirus chromosomal integration into multiple host tissues during parasitism.</title>
        <authorList>
            <person name="Chebbi M.A.C."/>
        </authorList>
    </citation>
    <scope>NUCLEOTIDE SEQUENCE</scope>
    <source>
        <tissue evidence="2">Whole body</tissue>
    </source>
</reference>
<feature type="compositionally biased region" description="Basic and acidic residues" evidence="1">
    <location>
        <begin position="127"/>
        <end position="148"/>
    </location>
</feature>
<feature type="compositionally biased region" description="Acidic residues" evidence="1">
    <location>
        <begin position="513"/>
        <end position="523"/>
    </location>
</feature>
<feature type="compositionally biased region" description="Low complexity" evidence="1">
    <location>
        <begin position="166"/>
        <end position="176"/>
    </location>
</feature>
<feature type="compositionally biased region" description="Basic and acidic residues" evidence="1">
    <location>
        <begin position="246"/>
        <end position="266"/>
    </location>
</feature>
<dbReference type="EMBL" id="JAAOIC020000068">
    <property type="protein sequence ID" value="KAG8034220.1"/>
    <property type="molecule type" value="Genomic_DNA"/>
</dbReference>
<keyword evidence="3" id="KW-1185">Reference proteome</keyword>
<feature type="compositionally biased region" description="Basic residues" evidence="1">
    <location>
        <begin position="346"/>
        <end position="376"/>
    </location>
</feature>
<feature type="region of interest" description="Disordered" evidence="1">
    <location>
        <begin position="601"/>
        <end position="629"/>
    </location>
</feature>
<accession>A0A8J5QKZ8</accession>
<proteinExistence type="predicted"/>
<dbReference type="OrthoDB" id="7699082at2759"/>
<dbReference type="AlphaFoldDB" id="A0A8J5QKZ8"/>
<feature type="compositionally biased region" description="Basic residues" evidence="1">
    <location>
        <begin position="390"/>
        <end position="400"/>
    </location>
</feature>
<feature type="region of interest" description="Disordered" evidence="1">
    <location>
        <begin position="725"/>
        <end position="752"/>
    </location>
</feature>
<feature type="compositionally biased region" description="Basic and acidic residues" evidence="1">
    <location>
        <begin position="475"/>
        <end position="487"/>
    </location>
</feature>
<comment type="caution">
    <text evidence="2">The sequence shown here is derived from an EMBL/GenBank/DDBJ whole genome shotgun (WGS) entry which is preliminary data.</text>
</comment>
<feature type="compositionally biased region" description="Acidic residues" evidence="1">
    <location>
        <begin position="618"/>
        <end position="628"/>
    </location>
</feature>
<feature type="compositionally biased region" description="Basic residues" evidence="1">
    <location>
        <begin position="308"/>
        <end position="339"/>
    </location>
</feature>